<name>A0A0M0JY32_9EUKA</name>
<evidence type="ECO:0000256" key="1">
    <source>
        <dbReference type="SAM" id="MobiDB-lite"/>
    </source>
</evidence>
<reference evidence="3" key="1">
    <citation type="journal article" date="2015" name="PLoS Genet.">
        <title>Genome Sequence and Transcriptome Analyses of Chrysochromulina tobin: Metabolic Tools for Enhanced Algal Fitness in the Prominent Order Prymnesiales (Haptophyceae).</title>
        <authorList>
            <person name="Hovde B.T."/>
            <person name="Deodato C.R."/>
            <person name="Hunsperger H.M."/>
            <person name="Ryken S.A."/>
            <person name="Yost W."/>
            <person name="Jha R.K."/>
            <person name="Patterson J."/>
            <person name="Monnat R.J. Jr."/>
            <person name="Barlow S.B."/>
            <person name="Starkenburg S.R."/>
            <person name="Cattolico R.A."/>
        </authorList>
    </citation>
    <scope>NUCLEOTIDE SEQUENCE</scope>
    <source>
        <strain evidence="3">CCMP291</strain>
    </source>
</reference>
<dbReference type="OrthoDB" id="411251at2759"/>
<evidence type="ECO:0000313" key="3">
    <source>
        <dbReference type="Proteomes" id="UP000037460"/>
    </source>
</evidence>
<sequence length="209" mass="24064">MDADGPEGEWMERLEKLLSQGAALRVRTIIVEGSHLDPAVLQRMQNKHNYTVLRLDQHDERRFITRQGWDAYSPSGTFARLDRFRDKHAESERARCKYSPRARGLLPMGDNVSRLELEDEWFGVRAMRHVFRIKPGTTEQGWMTILQPVIRCSYPGQYVLTLDTEDELLPPMKKPSPGGFRSPERQHWKQRHGAPESPTPLDAVGNGTF</sequence>
<protein>
    <submittedName>
        <fullName evidence="2">Uncharacterized protein</fullName>
    </submittedName>
</protein>
<accession>A0A0M0JY32</accession>
<dbReference type="AlphaFoldDB" id="A0A0M0JY32"/>
<evidence type="ECO:0000313" key="2">
    <source>
        <dbReference type="EMBL" id="KOO31460.1"/>
    </source>
</evidence>
<keyword evidence="3" id="KW-1185">Reference proteome</keyword>
<comment type="caution">
    <text evidence="2">The sequence shown here is derived from an EMBL/GenBank/DDBJ whole genome shotgun (WGS) entry which is preliminary data.</text>
</comment>
<dbReference type="Proteomes" id="UP000037460">
    <property type="component" value="Unassembled WGS sequence"/>
</dbReference>
<dbReference type="EMBL" id="JWZX01002012">
    <property type="protein sequence ID" value="KOO31460.1"/>
    <property type="molecule type" value="Genomic_DNA"/>
</dbReference>
<proteinExistence type="predicted"/>
<organism evidence="2 3">
    <name type="scientific">Chrysochromulina tobinii</name>
    <dbReference type="NCBI Taxonomy" id="1460289"/>
    <lineage>
        <taxon>Eukaryota</taxon>
        <taxon>Haptista</taxon>
        <taxon>Haptophyta</taxon>
        <taxon>Prymnesiophyceae</taxon>
        <taxon>Prymnesiales</taxon>
        <taxon>Chrysochromulinaceae</taxon>
        <taxon>Chrysochromulina</taxon>
    </lineage>
</organism>
<gene>
    <name evidence="2" type="ORF">Ctob_008329</name>
</gene>
<feature type="region of interest" description="Disordered" evidence="1">
    <location>
        <begin position="169"/>
        <end position="209"/>
    </location>
</feature>